<evidence type="ECO:0000313" key="3">
    <source>
        <dbReference type="Proteomes" id="UP000664203"/>
    </source>
</evidence>
<evidence type="ECO:0000313" key="2">
    <source>
        <dbReference type="EMBL" id="CAF9935609.1"/>
    </source>
</evidence>
<protein>
    <submittedName>
        <fullName evidence="2">Uncharacterized protein</fullName>
    </submittedName>
</protein>
<proteinExistence type="predicted"/>
<comment type="caution">
    <text evidence="2">The sequence shown here is derived from an EMBL/GenBank/DDBJ whole genome shotgun (WGS) entry which is preliminary data.</text>
</comment>
<organism evidence="2 3">
    <name type="scientific">Alectoria fallacina</name>
    <dbReference type="NCBI Taxonomy" id="1903189"/>
    <lineage>
        <taxon>Eukaryota</taxon>
        <taxon>Fungi</taxon>
        <taxon>Dikarya</taxon>
        <taxon>Ascomycota</taxon>
        <taxon>Pezizomycotina</taxon>
        <taxon>Lecanoromycetes</taxon>
        <taxon>OSLEUM clade</taxon>
        <taxon>Lecanoromycetidae</taxon>
        <taxon>Lecanorales</taxon>
        <taxon>Lecanorineae</taxon>
        <taxon>Parmeliaceae</taxon>
        <taxon>Alectoria</taxon>
    </lineage>
</organism>
<dbReference type="Proteomes" id="UP000664203">
    <property type="component" value="Unassembled WGS sequence"/>
</dbReference>
<feature type="region of interest" description="Disordered" evidence="1">
    <location>
        <begin position="77"/>
        <end position="107"/>
    </location>
</feature>
<gene>
    <name evidence="2" type="ORF">ALECFALPRED_006495</name>
</gene>
<keyword evidence="3" id="KW-1185">Reference proteome</keyword>
<reference evidence="2" key="1">
    <citation type="submission" date="2021-03" db="EMBL/GenBank/DDBJ databases">
        <authorList>
            <person name="Tagirdzhanova G."/>
        </authorList>
    </citation>
    <scope>NUCLEOTIDE SEQUENCE</scope>
</reference>
<name>A0A8H3G6D0_9LECA</name>
<evidence type="ECO:0000256" key="1">
    <source>
        <dbReference type="SAM" id="MobiDB-lite"/>
    </source>
</evidence>
<dbReference type="EMBL" id="CAJPDR010000413">
    <property type="protein sequence ID" value="CAF9935609.1"/>
    <property type="molecule type" value="Genomic_DNA"/>
</dbReference>
<sequence>MPHIKGNPGTTAGTVHHCPGRKIGAYVKMGPCRGKKETGYCLTHQIPCLAPECRQKHWAKLKNEPCSLCEQRQKRADQAGIDARRVANEAKVQDRLDNKEQKRGGRR</sequence>
<accession>A0A8H3G6D0</accession>
<dbReference type="AlphaFoldDB" id="A0A8H3G6D0"/>